<evidence type="ECO:0000313" key="3">
    <source>
        <dbReference type="Proteomes" id="UP000732377"/>
    </source>
</evidence>
<dbReference type="EMBL" id="PIUK01000612">
    <property type="protein sequence ID" value="MBY6278579.1"/>
    <property type="molecule type" value="Genomic_DNA"/>
</dbReference>
<dbReference type="PANTHER" id="PTHR36180">
    <property type="entry name" value="DNA-BINDING PROTEIN-RELATED-RELATED"/>
    <property type="match status" value="1"/>
</dbReference>
<dbReference type="RefSeq" id="WP_273382228.1">
    <property type="nucleotide sequence ID" value="NZ_PIUK01000612.1"/>
</dbReference>
<reference evidence="2" key="1">
    <citation type="submission" date="2017-11" db="EMBL/GenBank/DDBJ databases">
        <title>Three new genomes from thermophilic consortium.</title>
        <authorList>
            <person name="Quaggio R."/>
            <person name="Amgarten D."/>
            <person name="Setubal J.C."/>
        </authorList>
    </citation>
    <scope>NUCLEOTIDE SEQUENCE</scope>
    <source>
        <strain evidence="2">ZCTH01-B2</strain>
    </source>
</reference>
<sequence>MNELMQFGFEGHQVRIVMRDGKPWWVAADVCDILGIGRPQDSVRYLDEDEKGRCLVDTPSGQQEMLVVNEPGLYSLILRSRKPEAKAFKRWVTHEVLPQIRRTGSYSVHGRYGPTTEIGGFPVPTTYVGALRLAADLAEENERQRERIRELEPKAEFHDRVASSRDAMSIREAAKLLGTGQNRLFAWLRGQRILMADNQPYQEYLDAGYFRVIEQTWTDRQGNVHLATKTLVTGKGLAWLQKRWDAYHRPERALRVVETASHQ</sequence>
<name>A0A953ID31_SYMTR</name>
<evidence type="ECO:0000313" key="2">
    <source>
        <dbReference type="EMBL" id="MBY6278579.1"/>
    </source>
</evidence>
<dbReference type="Pfam" id="PF02498">
    <property type="entry name" value="Bro-N"/>
    <property type="match status" value="1"/>
</dbReference>
<evidence type="ECO:0000259" key="1">
    <source>
        <dbReference type="PROSITE" id="PS51750"/>
    </source>
</evidence>
<gene>
    <name evidence="2" type="ORF">CWE10_21060</name>
</gene>
<feature type="domain" description="Bro-N" evidence="1">
    <location>
        <begin position="1"/>
        <end position="104"/>
    </location>
</feature>
<proteinExistence type="predicted"/>
<dbReference type="Pfam" id="PF03374">
    <property type="entry name" value="ANT"/>
    <property type="match status" value="1"/>
</dbReference>
<dbReference type="AlphaFoldDB" id="A0A953ID31"/>
<dbReference type="GO" id="GO:0003677">
    <property type="term" value="F:DNA binding"/>
    <property type="evidence" value="ECO:0007669"/>
    <property type="project" value="InterPro"/>
</dbReference>
<dbReference type="Proteomes" id="UP000732377">
    <property type="component" value="Unassembled WGS sequence"/>
</dbReference>
<comment type="caution">
    <text evidence="2">The sequence shown here is derived from an EMBL/GenBank/DDBJ whole genome shotgun (WGS) entry which is preliminary data.</text>
</comment>
<organism evidence="2 3">
    <name type="scientific">Symbiobacterium thermophilum</name>
    <dbReference type="NCBI Taxonomy" id="2734"/>
    <lineage>
        <taxon>Bacteria</taxon>
        <taxon>Bacillati</taxon>
        <taxon>Bacillota</taxon>
        <taxon>Clostridia</taxon>
        <taxon>Eubacteriales</taxon>
        <taxon>Symbiobacteriaceae</taxon>
        <taxon>Symbiobacterium</taxon>
    </lineage>
</organism>
<dbReference type="InterPro" id="IPR003497">
    <property type="entry name" value="BRO_N_domain"/>
</dbReference>
<protein>
    <submittedName>
        <fullName evidence="2">Phage antirepressor Ant</fullName>
    </submittedName>
</protein>
<dbReference type="PANTHER" id="PTHR36180:SF2">
    <property type="entry name" value="BRO FAMILY PROTEIN"/>
    <property type="match status" value="1"/>
</dbReference>
<accession>A0A953ID31</accession>
<dbReference type="InterPro" id="IPR005039">
    <property type="entry name" value="Ant_C"/>
</dbReference>
<dbReference type="SMART" id="SM01040">
    <property type="entry name" value="Bro-N"/>
    <property type="match status" value="1"/>
</dbReference>
<dbReference type="PROSITE" id="PS51750">
    <property type="entry name" value="BRO_N"/>
    <property type="match status" value="1"/>
</dbReference>